<comment type="caution">
    <text evidence="1">The sequence shown here is derived from an EMBL/GenBank/DDBJ whole genome shotgun (WGS) entry which is preliminary data.</text>
</comment>
<accession>A0AA35LPY0</accession>
<dbReference type="AlphaFoldDB" id="A0AA35LPY0"/>
<dbReference type="EMBL" id="CABFNP030000441">
    <property type="protein sequence ID" value="CAI6015238.1"/>
    <property type="molecule type" value="Genomic_DNA"/>
</dbReference>
<proteinExistence type="predicted"/>
<name>A0AA35LPY0_9HYPO</name>
<protein>
    <submittedName>
        <fullName evidence="1">Uncharacterized protein</fullName>
    </submittedName>
</protein>
<evidence type="ECO:0000313" key="2">
    <source>
        <dbReference type="Proteomes" id="UP001160390"/>
    </source>
</evidence>
<keyword evidence="2" id="KW-1185">Reference proteome</keyword>
<reference evidence="1" key="1">
    <citation type="submission" date="2023-01" db="EMBL/GenBank/DDBJ databases">
        <authorList>
            <person name="Piombo E."/>
        </authorList>
    </citation>
    <scope>NUCLEOTIDE SEQUENCE</scope>
</reference>
<organism evidence="1 2">
    <name type="scientific">Clonostachys chloroleuca</name>
    <dbReference type="NCBI Taxonomy" id="1926264"/>
    <lineage>
        <taxon>Eukaryota</taxon>
        <taxon>Fungi</taxon>
        <taxon>Dikarya</taxon>
        <taxon>Ascomycota</taxon>
        <taxon>Pezizomycotina</taxon>
        <taxon>Sordariomycetes</taxon>
        <taxon>Hypocreomycetidae</taxon>
        <taxon>Hypocreales</taxon>
        <taxon>Bionectriaceae</taxon>
        <taxon>Clonostachys</taxon>
    </lineage>
</organism>
<sequence>MIHREISIDDSHVAARLTQDQWQTLIALHRTLHAHYDFFLTSQHPAASAALRQLASRYVMPVRIFEDPRVDCLGNLARCRMAIEANDLKNREMWTKVARQWYSFASKSLHL</sequence>
<gene>
    <name evidence="1" type="ORF">CCHLO57077_00019183</name>
</gene>
<evidence type="ECO:0000313" key="1">
    <source>
        <dbReference type="EMBL" id="CAI6015238.1"/>
    </source>
</evidence>
<dbReference type="Proteomes" id="UP001160390">
    <property type="component" value="Unassembled WGS sequence"/>
</dbReference>